<dbReference type="STRING" id="121845.A0A3Q0IZV2"/>
<dbReference type="RefSeq" id="XP_026680216.1">
    <property type="nucleotide sequence ID" value="XM_026824415.1"/>
</dbReference>
<keyword evidence="2" id="KW-1133">Transmembrane helix</keyword>
<name>A0A3Q0IZV2_DIACI</name>
<reference evidence="4 5" key="1">
    <citation type="submission" date="2025-04" db="UniProtKB">
        <authorList>
            <consortium name="RefSeq"/>
        </authorList>
    </citation>
    <scope>IDENTIFICATION</scope>
</reference>
<proteinExistence type="predicted"/>
<evidence type="ECO:0000256" key="1">
    <source>
        <dbReference type="SAM" id="MobiDB-lite"/>
    </source>
</evidence>
<evidence type="ECO:0000256" key="2">
    <source>
        <dbReference type="SAM" id="Phobius"/>
    </source>
</evidence>
<protein>
    <submittedName>
        <fullName evidence="4 5">Transmembrane protein 164</fullName>
    </submittedName>
</protein>
<keyword evidence="3" id="KW-1185">Reference proteome</keyword>
<dbReference type="RefSeq" id="XP_026680217.1">
    <property type="nucleotide sequence ID" value="XM_026824416.1"/>
</dbReference>
<accession>A0A3Q0IZV2</accession>
<evidence type="ECO:0000313" key="4">
    <source>
        <dbReference type="RefSeq" id="XP_026680216.1"/>
    </source>
</evidence>
<evidence type="ECO:0000313" key="3">
    <source>
        <dbReference type="Proteomes" id="UP000079169"/>
    </source>
</evidence>
<dbReference type="GeneID" id="103510349"/>
<evidence type="ECO:0000313" key="5">
    <source>
        <dbReference type="RefSeq" id="XP_026680217.1"/>
    </source>
</evidence>
<dbReference type="InterPro" id="IPR026508">
    <property type="entry name" value="TMEM164"/>
</dbReference>
<feature type="transmembrane region" description="Helical" evidence="2">
    <location>
        <begin position="193"/>
        <end position="214"/>
    </location>
</feature>
<feature type="transmembrane region" description="Helical" evidence="2">
    <location>
        <begin position="234"/>
        <end position="261"/>
    </location>
</feature>
<feature type="transmembrane region" description="Helical" evidence="2">
    <location>
        <begin position="99"/>
        <end position="118"/>
    </location>
</feature>
<feature type="transmembrane region" description="Helical" evidence="2">
    <location>
        <begin position="159"/>
        <end position="181"/>
    </location>
</feature>
<dbReference type="KEGG" id="dci:103510349"/>
<gene>
    <name evidence="4 5 6" type="primary">LOC103510349</name>
</gene>
<organism evidence="3 6">
    <name type="scientific">Diaphorina citri</name>
    <name type="common">Asian citrus psyllid</name>
    <dbReference type="NCBI Taxonomy" id="121845"/>
    <lineage>
        <taxon>Eukaryota</taxon>
        <taxon>Metazoa</taxon>
        <taxon>Ecdysozoa</taxon>
        <taxon>Arthropoda</taxon>
        <taxon>Hexapoda</taxon>
        <taxon>Insecta</taxon>
        <taxon>Pterygota</taxon>
        <taxon>Neoptera</taxon>
        <taxon>Paraneoptera</taxon>
        <taxon>Hemiptera</taxon>
        <taxon>Sternorrhyncha</taxon>
        <taxon>Psylloidea</taxon>
        <taxon>Psyllidae</taxon>
        <taxon>Diaphorininae</taxon>
        <taxon>Diaphorina</taxon>
    </lineage>
</organism>
<feature type="transmembrane region" description="Helical" evidence="2">
    <location>
        <begin position="35"/>
        <end position="53"/>
    </location>
</feature>
<dbReference type="AlphaFoldDB" id="A0A3Q0IZV2"/>
<feature type="region of interest" description="Disordered" evidence="1">
    <location>
        <begin position="269"/>
        <end position="290"/>
    </location>
</feature>
<keyword evidence="2 4" id="KW-0812">Transmembrane</keyword>
<dbReference type="Proteomes" id="UP000079169">
    <property type="component" value="Unplaced"/>
</dbReference>
<dbReference type="RefSeq" id="XP_026680218.1">
    <property type="nucleotide sequence ID" value="XM_026824417.1"/>
</dbReference>
<feature type="transmembrane region" description="Helical" evidence="2">
    <location>
        <begin position="73"/>
        <end position="92"/>
    </location>
</feature>
<keyword evidence="2" id="KW-0472">Membrane</keyword>
<dbReference type="PANTHER" id="PTHR20948">
    <property type="entry name" value="TRANSMEMBRANE PROTEIN 164"/>
    <property type="match status" value="1"/>
</dbReference>
<dbReference type="PANTHER" id="PTHR20948:SF2">
    <property type="entry name" value="TRANSMEMBRANE PROTEIN 164"/>
    <property type="match status" value="1"/>
</dbReference>
<evidence type="ECO:0000313" key="6">
    <source>
        <dbReference type="RefSeq" id="XP_026680218.1"/>
    </source>
</evidence>
<dbReference type="Pfam" id="PF14808">
    <property type="entry name" value="TMEM164"/>
    <property type="match status" value="1"/>
</dbReference>
<dbReference type="OMA" id="TMSRYSL"/>
<sequence>MWSTVSNWLWGGVDVSLMGNGGVECARYLSLERKLLEGLGVSVFVFLMMRWSYAKLAPLPREGSAAYRLKHEPLKQILLVTMCVVFGMEIGFKFASRSVIFLLNPCHVVTAIQIYLLAAKPSKHVAAIFRAHLNVINGPILACIFPEVDTLVLPLETSIFWMQHSLMIVIPICMIHMGGVYSVEPPSHMSWFTFSYGIVLLYHFILLQAISMAFQINLNHMLCPADADPFSGPYYRLAACVHQAIFTPIVSRAFCIFNVLVRKFQRDEHHGQGDEGSPCMPYDKVSEKQL</sequence>
<dbReference type="PaxDb" id="121845-A0A3Q0IZV2"/>